<evidence type="ECO:0000256" key="2">
    <source>
        <dbReference type="SAM" id="Phobius"/>
    </source>
</evidence>
<keyword evidence="2" id="KW-0812">Transmembrane</keyword>
<proteinExistence type="predicted"/>
<dbReference type="Proteomes" id="UP000556026">
    <property type="component" value="Unassembled WGS sequence"/>
</dbReference>
<evidence type="ECO:0000313" key="3">
    <source>
        <dbReference type="EMBL" id="GFO59835.1"/>
    </source>
</evidence>
<feature type="transmembrane region" description="Helical" evidence="2">
    <location>
        <begin position="79"/>
        <end position="98"/>
    </location>
</feature>
<reference evidence="4" key="1">
    <citation type="submission" date="2020-06" db="EMBL/GenBank/DDBJ databases">
        <title>Draft genomic sequence of Geomonas sp. Red330.</title>
        <authorList>
            <person name="Itoh H."/>
            <person name="Zhenxing X."/>
            <person name="Ushijima N."/>
            <person name="Masuda Y."/>
            <person name="Shiratori Y."/>
            <person name="Senoo K."/>
        </authorList>
    </citation>
    <scope>NUCLEOTIDE SEQUENCE [LARGE SCALE GENOMIC DNA]</scope>
    <source>
        <strain evidence="4">Red330</strain>
    </source>
</reference>
<sequence length="160" mass="17722">MLRVGRKLSMTRMMVELVEEIVMLLFIEVRRGVLEIKHNVKSVEKGAVMVVLGVGLLFFGLIAFTGTAVAVLALWLSTWLAALIVALGLTFFGIAFVFSGLSHFKEFTLVPNDTVHRVENIFRDYKKVSAQHHAEAEARTRGGRRDPEALRSPGKGTVAQ</sequence>
<gene>
    <name evidence="3" type="ORF">GMST_21600</name>
</gene>
<evidence type="ECO:0000313" key="4">
    <source>
        <dbReference type="Proteomes" id="UP000556026"/>
    </source>
</evidence>
<dbReference type="RefSeq" id="WP_183354655.1">
    <property type="nucleotide sequence ID" value="NZ_BLXX01000005.1"/>
</dbReference>
<dbReference type="InterPro" id="IPR009937">
    <property type="entry name" value="Phage_holin_3_6"/>
</dbReference>
<keyword evidence="2" id="KW-0472">Membrane</keyword>
<name>A0A6V8MIJ6_9BACT</name>
<feature type="transmembrane region" description="Helical" evidence="2">
    <location>
        <begin position="47"/>
        <end position="73"/>
    </location>
</feature>
<comment type="caution">
    <text evidence="3">The sequence shown here is derived from an EMBL/GenBank/DDBJ whole genome shotgun (WGS) entry which is preliminary data.</text>
</comment>
<evidence type="ECO:0000256" key="1">
    <source>
        <dbReference type="SAM" id="MobiDB-lite"/>
    </source>
</evidence>
<feature type="compositionally biased region" description="Basic and acidic residues" evidence="1">
    <location>
        <begin position="135"/>
        <end position="149"/>
    </location>
</feature>
<keyword evidence="4" id="KW-1185">Reference proteome</keyword>
<protein>
    <recommendedName>
        <fullName evidence="5">Phage holin family protein</fullName>
    </recommendedName>
</protein>
<dbReference type="Pfam" id="PF07332">
    <property type="entry name" value="Phage_holin_3_6"/>
    <property type="match status" value="1"/>
</dbReference>
<keyword evidence="2" id="KW-1133">Transmembrane helix</keyword>
<evidence type="ECO:0008006" key="5">
    <source>
        <dbReference type="Google" id="ProtNLM"/>
    </source>
</evidence>
<dbReference type="AlphaFoldDB" id="A0A6V8MIJ6"/>
<feature type="region of interest" description="Disordered" evidence="1">
    <location>
        <begin position="135"/>
        <end position="160"/>
    </location>
</feature>
<accession>A0A6V8MIJ6</accession>
<organism evidence="3 4">
    <name type="scientific">Geomonas silvestris</name>
    <dbReference type="NCBI Taxonomy" id="2740184"/>
    <lineage>
        <taxon>Bacteria</taxon>
        <taxon>Pseudomonadati</taxon>
        <taxon>Thermodesulfobacteriota</taxon>
        <taxon>Desulfuromonadia</taxon>
        <taxon>Geobacterales</taxon>
        <taxon>Geobacteraceae</taxon>
        <taxon>Geomonas</taxon>
    </lineage>
</organism>
<dbReference type="EMBL" id="BLXX01000005">
    <property type="protein sequence ID" value="GFO59835.1"/>
    <property type="molecule type" value="Genomic_DNA"/>
</dbReference>